<name>A0ABS6PAU0_9PSED</name>
<dbReference type="PANTHER" id="PTHR40074">
    <property type="entry name" value="O-ACETYLTRANSFERASE WECH"/>
    <property type="match status" value="1"/>
</dbReference>
<dbReference type="Pfam" id="PF01757">
    <property type="entry name" value="Acyl_transf_3"/>
    <property type="match status" value="1"/>
</dbReference>
<protein>
    <submittedName>
        <fullName evidence="9">Acyltransferase</fullName>
    </submittedName>
</protein>
<feature type="transmembrane region" description="Helical" evidence="7">
    <location>
        <begin position="305"/>
        <end position="326"/>
    </location>
</feature>
<evidence type="ECO:0000256" key="5">
    <source>
        <dbReference type="ARBA" id="ARBA00022989"/>
    </source>
</evidence>
<evidence type="ECO:0000259" key="8">
    <source>
        <dbReference type="Pfam" id="PF01757"/>
    </source>
</evidence>
<feature type="domain" description="Acyltransferase 3" evidence="8">
    <location>
        <begin position="9"/>
        <end position="312"/>
    </location>
</feature>
<keyword evidence="3" id="KW-1003">Cell membrane</keyword>
<accession>A0ABS6PAU0</accession>
<feature type="transmembrane region" description="Helical" evidence="7">
    <location>
        <begin position="265"/>
        <end position="285"/>
    </location>
</feature>
<feature type="transmembrane region" description="Helical" evidence="7">
    <location>
        <begin position="207"/>
        <end position="225"/>
    </location>
</feature>
<dbReference type="InterPro" id="IPR002656">
    <property type="entry name" value="Acyl_transf_3_dom"/>
</dbReference>
<gene>
    <name evidence="9" type="ORF">KVG96_06470</name>
</gene>
<comment type="caution">
    <text evidence="9">The sequence shown here is derived from an EMBL/GenBank/DDBJ whole genome shotgun (WGS) entry which is preliminary data.</text>
</comment>
<feature type="transmembrane region" description="Helical" evidence="7">
    <location>
        <begin position="86"/>
        <end position="104"/>
    </location>
</feature>
<feature type="transmembrane region" description="Helical" evidence="7">
    <location>
        <begin position="12"/>
        <end position="32"/>
    </location>
</feature>
<dbReference type="PANTHER" id="PTHR40074:SF2">
    <property type="entry name" value="O-ACETYLTRANSFERASE WECH"/>
    <property type="match status" value="1"/>
</dbReference>
<feature type="transmembrane region" description="Helical" evidence="7">
    <location>
        <begin position="237"/>
        <end position="253"/>
    </location>
</feature>
<evidence type="ECO:0000256" key="4">
    <source>
        <dbReference type="ARBA" id="ARBA00022692"/>
    </source>
</evidence>
<feature type="transmembrane region" description="Helical" evidence="7">
    <location>
        <begin position="124"/>
        <end position="143"/>
    </location>
</feature>
<keyword evidence="9" id="KW-0808">Transferase</keyword>
<keyword evidence="6 7" id="KW-0472">Membrane</keyword>
<proteinExistence type="inferred from homology"/>
<evidence type="ECO:0000256" key="2">
    <source>
        <dbReference type="ARBA" id="ARBA00007400"/>
    </source>
</evidence>
<feature type="transmembrane region" description="Helical" evidence="7">
    <location>
        <begin position="44"/>
        <end position="65"/>
    </location>
</feature>
<keyword evidence="9" id="KW-0012">Acyltransferase</keyword>
<dbReference type="EMBL" id="JAHSTS010000001">
    <property type="protein sequence ID" value="MBV4457591.1"/>
    <property type="molecule type" value="Genomic_DNA"/>
</dbReference>
<comment type="similarity">
    <text evidence="2">Belongs to the acyltransferase 3 family.</text>
</comment>
<evidence type="ECO:0000313" key="10">
    <source>
        <dbReference type="Proteomes" id="UP000765224"/>
    </source>
</evidence>
<keyword evidence="5 7" id="KW-1133">Transmembrane helix</keyword>
<evidence type="ECO:0000256" key="1">
    <source>
        <dbReference type="ARBA" id="ARBA00004651"/>
    </source>
</evidence>
<organism evidence="9 10">
    <name type="scientific">Pseudomonas ekonensis</name>
    <dbReference type="NCBI Taxonomy" id="2842353"/>
    <lineage>
        <taxon>Bacteria</taxon>
        <taxon>Pseudomonadati</taxon>
        <taxon>Pseudomonadota</taxon>
        <taxon>Gammaproteobacteria</taxon>
        <taxon>Pseudomonadales</taxon>
        <taxon>Pseudomonadaceae</taxon>
        <taxon>Pseudomonas</taxon>
    </lineage>
</organism>
<evidence type="ECO:0000256" key="6">
    <source>
        <dbReference type="ARBA" id="ARBA00023136"/>
    </source>
</evidence>
<evidence type="ECO:0000256" key="7">
    <source>
        <dbReference type="SAM" id="Phobius"/>
    </source>
</evidence>
<sequence>MSSKRKSLEIETLRGLACLLLVLYHVIGPLGGGLKIDLGSPFRVIADSMVYVRMPLFTFISGYIYSLYKIRGNDFAAFFRGKVRRLIVPLFCVGVPFSVLQAVGPGVNKDVGVTDALLSFYIPVNHFWFLQAVFIIFMFVGLLEWRGLLRTATRLYLLLAFAAAVFLLPTFKVDAFGINGATYLLPFFVAGMIGQEKVDTFRHFFKVIGPWVFVMISLALLYVAATDRELIVDRRSLIGLTVGCVSCFALLSSEMRSKWLTWLGGYSYAIFLFHVLFAATSRALLGRLGVKDESVLVVCGLTLGLFGPVLLSTLFSRFNFTSVLFLGERARVKKPVGQAATAPQPDGCAQG</sequence>
<dbReference type="GO" id="GO:0016746">
    <property type="term" value="F:acyltransferase activity"/>
    <property type="evidence" value="ECO:0007669"/>
    <property type="project" value="UniProtKB-KW"/>
</dbReference>
<keyword evidence="10" id="KW-1185">Reference proteome</keyword>
<evidence type="ECO:0000256" key="3">
    <source>
        <dbReference type="ARBA" id="ARBA00022475"/>
    </source>
</evidence>
<feature type="transmembrane region" description="Helical" evidence="7">
    <location>
        <begin position="155"/>
        <end position="171"/>
    </location>
</feature>
<comment type="subcellular location">
    <subcellularLocation>
        <location evidence="1">Cell membrane</location>
        <topology evidence="1">Multi-pass membrane protein</topology>
    </subcellularLocation>
</comment>
<dbReference type="RefSeq" id="WP_217891278.1">
    <property type="nucleotide sequence ID" value="NZ_JAHSTS010000001.1"/>
</dbReference>
<dbReference type="Proteomes" id="UP000765224">
    <property type="component" value="Unassembled WGS sequence"/>
</dbReference>
<evidence type="ECO:0000313" key="9">
    <source>
        <dbReference type="EMBL" id="MBV4457591.1"/>
    </source>
</evidence>
<reference evidence="9 10" key="1">
    <citation type="submission" date="2021-06" db="EMBL/GenBank/DDBJ databases">
        <title>Updating the genus Pseudomonas: Description of 43 new species and partition of the Pseudomonas putida group.</title>
        <authorList>
            <person name="Girard L."/>
            <person name="Lood C."/>
            <person name="Vandamme P."/>
            <person name="Rokni-Zadeh H."/>
            <person name="Van Noort V."/>
            <person name="Hofte M."/>
            <person name="Lavigne R."/>
            <person name="De Mot R."/>
        </authorList>
    </citation>
    <scope>NUCLEOTIDE SEQUENCE [LARGE SCALE GENOMIC DNA]</scope>
    <source>
        <strain evidence="9 10">COR58</strain>
    </source>
</reference>
<keyword evidence="4 7" id="KW-0812">Transmembrane</keyword>